<feature type="transmembrane region" description="Helical" evidence="7">
    <location>
        <begin position="292"/>
        <end position="310"/>
    </location>
</feature>
<dbReference type="InterPro" id="IPR003661">
    <property type="entry name" value="HisK_dim/P_dom"/>
</dbReference>
<dbReference type="CDD" id="cd12915">
    <property type="entry name" value="PDC2_DGC_like"/>
    <property type="match status" value="1"/>
</dbReference>
<dbReference type="SUPFAM" id="SSF47384">
    <property type="entry name" value="Homodimeric domain of signal transducing histidine kinase"/>
    <property type="match status" value="1"/>
</dbReference>
<dbReference type="GO" id="GO:0000155">
    <property type="term" value="F:phosphorelay sensor kinase activity"/>
    <property type="evidence" value="ECO:0007669"/>
    <property type="project" value="InterPro"/>
</dbReference>
<comment type="catalytic activity">
    <reaction evidence="1">
        <text>ATP + protein L-histidine = ADP + protein N-phospho-L-histidine.</text>
        <dbReference type="EC" id="2.7.13.3"/>
    </reaction>
</comment>
<dbReference type="InterPro" id="IPR004358">
    <property type="entry name" value="Sig_transdc_His_kin-like_C"/>
</dbReference>
<dbReference type="PRINTS" id="PR00344">
    <property type="entry name" value="BCTRLSENSOR"/>
</dbReference>
<evidence type="ECO:0000256" key="4">
    <source>
        <dbReference type="ARBA" id="ARBA00022679"/>
    </source>
</evidence>
<accession>A0A6B3SNK9</accession>
<dbReference type="Pfam" id="PF02518">
    <property type="entry name" value="HATPase_c"/>
    <property type="match status" value="1"/>
</dbReference>
<dbReference type="SUPFAM" id="SSF55874">
    <property type="entry name" value="ATPase domain of HSP90 chaperone/DNA topoisomerase II/histidine kinase"/>
    <property type="match status" value="1"/>
</dbReference>
<reference evidence="9 10" key="1">
    <citation type="submission" date="2020-02" db="EMBL/GenBank/DDBJ databases">
        <authorList>
            <person name="Kim M.K."/>
        </authorList>
    </citation>
    <scope>NUCLEOTIDE SEQUENCE [LARGE SCALE GENOMIC DNA]</scope>
    <source>
        <strain evidence="9 10">17J57-3</strain>
    </source>
</reference>
<organism evidence="9 10">
    <name type="scientific">Noviherbaspirillum galbum</name>
    <dbReference type="NCBI Taxonomy" id="2709383"/>
    <lineage>
        <taxon>Bacteria</taxon>
        <taxon>Pseudomonadati</taxon>
        <taxon>Pseudomonadota</taxon>
        <taxon>Betaproteobacteria</taxon>
        <taxon>Burkholderiales</taxon>
        <taxon>Oxalobacteraceae</taxon>
        <taxon>Noviherbaspirillum</taxon>
    </lineage>
</organism>
<comment type="caution">
    <text evidence="9">The sequence shown here is derived from an EMBL/GenBank/DDBJ whole genome shotgun (WGS) entry which is preliminary data.</text>
</comment>
<dbReference type="Pfam" id="PF22588">
    <property type="entry name" value="dCache_1_like"/>
    <property type="match status" value="1"/>
</dbReference>
<keyword evidence="7" id="KW-0812">Transmembrane</keyword>
<keyword evidence="3" id="KW-0597">Phosphoprotein</keyword>
<dbReference type="PROSITE" id="PS50109">
    <property type="entry name" value="HIS_KIN"/>
    <property type="match status" value="1"/>
</dbReference>
<dbReference type="InterPro" id="IPR054327">
    <property type="entry name" value="His-kinase-like_sensor"/>
</dbReference>
<feature type="domain" description="Histidine kinase" evidence="8">
    <location>
        <begin position="333"/>
        <end position="549"/>
    </location>
</feature>
<dbReference type="InterPro" id="IPR003594">
    <property type="entry name" value="HATPase_dom"/>
</dbReference>
<gene>
    <name evidence="9" type="ORF">G3574_14685</name>
</gene>
<evidence type="ECO:0000256" key="1">
    <source>
        <dbReference type="ARBA" id="ARBA00000085"/>
    </source>
</evidence>
<dbReference type="PANTHER" id="PTHR43711">
    <property type="entry name" value="TWO-COMPONENT HISTIDINE KINASE"/>
    <property type="match status" value="1"/>
</dbReference>
<dbReference type="InterPro" id="IPR036890">
    <property type="entry name" value="HATPase_C_sf"/>
</dbReference>
<evidence type="ECO:0000313" key="9">
    <source>
        <dbReference type="EMBL" id="NEX62333.1"/>
    </source>
</evidence>
<dbReference type="Gene3D" id="3.30.450.20">
    <property type="entry name" value="PAS domain"/>
    <property type="match status" value="2"/>
</dbReference>
<dbReference type="Pfam" id="PF00512">
    <property type="entry name" value="HisKA"/>
    <property type="match status" value="1"/>
</dbReference>
<keyword evidence="6" id="KW-0902">Two-component regulatory system</keyword>
<dbReference type="InterPro" id="IPR005467">
    <property type="entry name" value="His_kinase_dom"/>
</dbReference>
<keyword evidence="10" id="KW-1185">Reference proteome</keyword>
<evidence type="ECO:0000256" key="5">
    <source>
        <dbReference type="ARBA" id="ARBA00022777"/>
    </source>
</evidence>
<dbReference type="CDD" id="cd00082">
    <property type="entry name" value="HisKA"/>
    <property type="match status" value="1"/>
</dbReference>
<dbReference type="Proteomes" id="UP000482155">
    <property type="component" value="Unassembled WGS sequence"/>
</dbReference>
<keyword evidence="4" id="KW-0808">Transferase</keyword>
<name>A0A6B3SNK9_9BURK</name>
<dbReference type="EC" id="2.7.13.3" evidence="2"/>
<dbReference type="EMBL" id="JAAIVB010000048">
    <property type="protein sequence ID" value="NEX62333.1"/>
    <property type="molecule type" value="Genomic_DNA"/>
</dbReference>
<dbReference type="InterPro" id="IPR050736">
    <property type="entry name" value="Sensor_HK_Regulatory"/>
</dbReference>
<sequence>MFNFLAQRLKRHLISVLLLLFAFVLIIGIWTLTLGQIVDTKNEFLKSGAHDAASFARAFQEHTERTIESADQAVEFLSYEYLKQGMKLDIPALLNSGVIHGDIFNLFTITDQSGDVILSSKPFARMNLADREHIRVHREQTVQGLFVSKPVLGRVSGKWSIQLTRRIDNPNGTLGGVVVVSMDPFYFTRLYESIQISPNSSVSLVGLDGIVRARRTNNKSEVGQNLAGTQVFRKLNDSDNGTFIANSAIDGRDRIYAYRKLNRYPLIVMVGVDIEDLMQAYLSMRDHALQQALLSTLAIVAFTLLLLTLIHRLMRSKEQAIAANAAKTQFLSTMSHELRTPLNGIIGYAELLQEDLPDNEHRSFAGYILDSGNHLLGLVNSVLHLNKIEAGKMELNLGSVDVQRLIAQAVNTHRASALVKGLAFEVRCAANLPATLVCDRVKTLQVLNNLLHNAIKFTHSGSVCLEAEYADGQLSFHVIDSGPGIPEDMREKVFEEFFQSDTGDSRASEGTGLGLAIVKKFVDLMGGTVSITASASGGARFTFRLPAILPAETHATDSRHAMAA</sequence>
<dbReference type="SMART" id="SM00387">
    <property type="entry name" value="HATPase_c"/>
    <property type="match status" value="1"/>
</dbReference>
<dbReference type="CDD" id="cd12914">
    <property type="entry name" value="PDC1_DGC_like"/>
    <property type="match status" value="1"/>
</dbReference>
<dbReference type="Gene3D" id="3.30.565.10">
    <property type="entry name" value="Histidine kinase-like ATPase, C-terminal domain"/>
    <property type="match status" value="1"/>
</dbReference>
<dbReference type="InterPro" id="IPR036097">
    <property type="entry name" value="HisK_dim/P_sf"/>
</dbReference>
<keyword evidence="7" id="KW-1133">Transmembrane helix</keyword>
<dbReference type="PANTHER" id="PTHR43711:SF1">
    <property type="entry name" value="HISTIDINE KINASE 1"/>
    <property type="match status" value="1"/>
</dbReference>
<keyword evidence="7" id="KW-0472">Membrane</keyword>
<dbReference type="AlphaFoldDB" id="A0A6B3SNK9"/>
<dbReference type="Gene3D" id="1.10.287.130">
    <property type="match status" value="1"/>
</dbReference>
<dbReference type="SMART" id="SM00388">
    <property type="entry name" value="HisKA"/>
    <property type="match status" value="1"/>
</dbReference>
<evidence type="ECO:0000256" key="7">
    <source>
        <dbReference type="SAM" id="Phobius"/>
    </source>
</evidence>
<protein>
    <recommendedName>
        <fullName evidence="2">histidine kinase</fullName>
        <ecNumber evidence="2">2.7.13.3</ecNumber>
    </recommendedName>
</protein>
<evidence type="ECO:0000256" key="3">
    <source>
        <dbReference type="ARBA" id="ARBA00022553"/>
    </source>
</evidence>
<evidence type="ECO:0000256" key="2">
    <source>
        <dbReference type="ARBA" id="ARBA00012438"/>
    </source>
</evidence>
<dbReference type="CDD" id="cd16922">
    <property type="entry name" value="HATPase_EvgS-ArcB-TorS-like"/>
    <property type="match status" value="1"/>
</dbReference>
<evidence type="ECO:0000313" key="10">
    <source>
        <dbReference type="Proteomes" id="UP000482155"/>
    </source>
</evidence>
<proteinExistence type="predicted"/>
<evidence type="ECO:0000256" key="6">
    <source>
        <dbReference type="ARBA" id="ARBA00023012"/>
    </source>
</evidence>
<evidence type="ECO:0000259" key="8">
    <source>
        <dbReference type="PROSITE" id="PS50109"/>
    </source>
</evidence>
<keyword evidence="5 9" id="KW-0418">Kinase</keyword>